<reference evidence="8 9" key="1">
    <citation type="submission" date="2019-09" db="EMBL/GenBank/DDBJ databases">
        <authorList>
            <person name="Feng G."/>
        </authorList>
    </citation>
    <scope>NUCLEOTIDE SEQUENCE [LARGE SCALE GENOMIC DNA]</scope>
    <source>
        <strain evidence="7 8">KACC 19283</strain>
        <strain evidence="6 9">KACC 19284</strain>
    </source>
</reference>
<dbReference type="InterPro" id="IPR002104">
    <property type="entry name" value="Integrase_catalytic"/>
</dbReference>
<evidence type="ECO:0000313" key="9">
    <source>
        <dbReference type="Proteomes" id="UP000326364"/>
    </source>
</evidence>
<keyword evidence="3" id="KW-0238">DNA-binding</keyword>
<dbReference type="Gene3D" id="1.10.150.130">
    <property type="match status" value="1"/>
</dbReference>
<dbReference type="SUPFAM" id="SSF56349">
    <property type="entry name" value="DNA breaking-rejoining enzymes"/>
    <property type="match status" value="1"/>
</dbReference>
<evidence type="ECO:0000313" key="7">
    <source>
        <dbReference type="EMBL" id="KAA9032287.1"/>
    </source>
</evidence>
<dbReference type="Gene3D" id="1.10.443.10">
    <property type="entry name" value="Intergrase catalytic core"/>
    <property type="match status" value="1"/>
</dbReference>
<evidence type="ECO:0000256" key="1">
    <source>
        <dbReference type="ARBA" id="ARBA00008857"/>
    </source>
</evidence>
<organism evidence="7 8">
    <name type="scientific">Sphingobium limneticum</name>
    <dbReference type="NCBI Taxonomy" id="1007511"/>
    <lineage>
        <taxon>Bacteria</taxon>
        <taxon>Pseudomonadati</taxon>
        <taxon>Pseudomonadota</taxon>
        <taxon>Alphaproteobacteria</taxon>
        <taxon>Sphingomonadales</taxon>
        <taxon>Sphingomonadaceae</taxon>
        <taxon>Sphingobium</taxon>
    </lineage>
</organism>
<evidence type="ECO:0000313" key="6">
    <source>
        <dbReference type="EMBL" id="KAA9019829.1"/>
    </source>
</evidence>
<comment type="similarity">
    <text evidence="1">Belongs to the 'phage' integrase family.</text>
</comment>
<feature type="domain" description="Tyr recombinase" evidence="5">
    <location>
        <begin position="236"/>
        <end position="432"/>
    </location>
</feature>
<dbReference type="InterPro" id="IPR013762">
    <property type="entry name" value="Integrase-like_cat_sf"/>
</dbReference>
<evidence type="ECO:0000259" key="5">
    <source>
        <dbReference type="PROSITE" id="PS51898"/>
    </source>
</evidence>
<keyword evidence="9" id="KW-1185">Reference proteome</keyword>
<dbReference type="PROSITE" id="PS51898">
    <property type="entry name" value="TYR_RECOMBINASE"/>
    <property type="match status" value="1"/>
</dbReference>
<evidence type="ECO:0000256" key="4">
    <source>
        <dbReference type="ARBA" id="ARBA00023172"/>
    </source>
</evidence>
<dbReference type="EMBL" id="VYQB01000003">
    <property type="protein sequence ID" value="KAA9019829.1"/>
    <property type="molecule type" value="Genomic_DNA"/>
</dbReference>
<dbReference type="PANTHER" id="PTHR30629">
    <property type="entry name" value="PROPHAGE INTEGRASE"/>
    <property type="match status" value="1"/>
</dbReference>
<dbReference type="AlphaFoldDB" id="A0A5J5I635"/>
<comment type="caution">
    <text evidence="7">The sequence shown here is derived from an EMBL/GenBank/DDBJ whole genome shotgun (WGS) entry which is preliminary data.</text>
</comment>
<protein>
    <submittedName>
        <fullName evidence="7">Integrase family protein</fullName>
    </submittedName>
</protein>
<dbReference type="EMBL" id="VYQA01000003">
    <property type="protein sequence ID" value="KAA9032287.1"/>
    <property type="molecule type" value="Genomic_DNA"/>
</dbReference>
<dbReference type="Gene3D" id="3.30.160.390">
    <property type="entry name" value="Integrase, DNA-binding domain"/>
    <property type="match status" value="1"/>
</dbReference>
<dbReference type="GO" id="GO:0006310">
    <property type="term" value="P:DNA recombination"/>
    <property type="evidence" value="ECO:0007669"/>
    <property type="project" value="UniProtKB-KW"/>
</dbReference>
<dbReference type="Pfam" id="PF13356">
    <property type="entry name" value="Arm-DNA-bind_3"/>
    <property type="match status" value="1"/>
</dbReference>
<dbReference type="Proteomes" id="UP000326364">
    <property type="component" value="Unassembled WGS sequence"/>
</dbReference>
<name>A0A5J5I635_9SPHN</name>
<sequence length="463" mass="52619">MACLSSAYLEGVMKAKLTKEFVDRLEPDPDPKKRLTVWDTELAGFGVTVTPPGVRGGGVKSYIVQYRPGGSAKTRRVTIGRHGPEWQPKAAREEAAEILRMRRKGIDPFEERARQRLAEQQAQDEAGVAKKIANDRAYNQFSERFIAEYAKPHQPRSWEGTERALRDIGRLFSNRRIDELKRDEIRIALAKLVERSPSAGIAAHKALRKLYNWANAETIFTWNPMKDMPAPAETTVRDRVLSGPELKIIWRAALAMGYPFGTMFQLQLATGLRIRDVANRKWGQFQLDNEAILIPAAEMKRPKSDKRGDFLVPLNEYAMRVVEILPRIAPPAGTVIAEDDRPMFTSKGVKPVAGFSAAKADLDAMVEEVHGSPLPHWTSHDFRRTMATVMQALGIASSIIDRLQDHRDRDLSKTALHYQHWDFFEEKCEAAERYGEYLCGVLDDDPRYVDQVRKVEFRLRQIP</sequence>
<dbReference type="InterPro" id="IPR050808">
    <property type="entry name" value="Phage_Integrase"/>
</dbReference>
<dbReference type="InterPro" id="IPR025166">
    <property type="entry name" value="Integrase_DNA_bind_dom"/>
</dbReference>
<evidence type="ECO:0000256" key="3">
    <source>
        <dbReference type="ARBA" id="ARBA00023125"/>
    </source>
</evidence>
<dbReference type="GO" id="GO:0003677">
    <property type="term" value="F:DNA binding"/>
    <property type="evidence" value="ECO:0007669"/>
    <property type="project" value="UniProtKB-KW"/>
</dbReference>
<evidence type="ECO:0000313" key="8">
    <source>
        <dbReference type="Proteomes" id="UP000325933"/>
    </source>
</evidence>
<dbReference type="PANTHER" id="PTHR30629:SF2">
    <property type="entry name" value="PROPHAGE INTEGRASE INTS-RELATED"/>
    <property type="match status" value="1"/>
</dbReference>
<accession>A0A5J5I635</accession>
<dbReference type="Proteomes" id="UP000325933">
    <property type="component" value="Unassembled WGS sequence"/>
</dbReference>
<dbReference type="InterPro" id="IPR038488">
    <property type="entry name" value="Integrase_DNA-bd_sf"/>
</dbReference>
<dbReference type="InterPro" id="IPR010998">
    <property type="entry name" value="Integrase_recombinase_N"/>
</dbReference>
<proteinExistence type="inferred from homology"/>
<keyword evidence="4" id="KW-0233">DNA recombination</keyword>
<dbReference type="GO" id="GO:0015074">
    <property type="term" value="P:DNA integration"/>
    <property type="evidence" value="ECO:0007669"/>
    <property type="project" value="UniProtKB-KW"/>
</dbReference>
<dbReference type="Pfam" id="PF00589">
    <property type="entry name" value="Phage_integrase"/>
    <property type="match status" value="1"/>
</dbReference>
<dbReference type="InterPro" id="IPR011010">
    <property type="entry name" value="DNA_brk_join_enz"/>
</dbReference>
<gene>
    <name evidence="7" type="ORF">F4U95_06225</name>
    <name evidence="6" type="ORF">F4U96_06225</name>
</gene>
<keyword evidence="2" id="KW-0229">DNA integration</keyword>
<evidence type="ECO:0000256" key="2">
    <source>
        <dbReference type="ARBA" id="ARBA00022908"/>
    </source>
</evidence>